<evidence type="ECO:0000256" key="8">
    <source>
        <dbReference type="ARBA" id="ARBA00046941"/>
    </source>
</evidence>
<proteinExistence type="inferred from homology"/>
<comment type="subcellular location">
    <subcellularLocation>
        <location evidence="9">Endoplasmic reticulum</location>
    </subcellularLocation>
    <subcellularLocation>
        <location evidence="9">Golgi apparatus</location>
        <location evidence="9">cis-Golgi network</location>
    </subcellularLocation>
    <subcellularLocation>
        <location evidence="1">Golgi apparatus</location>
    </subcellularLocation>
</comment>
<evidence type="ECO:0000256" key="9">
    <source>
        <dbReference type="RuleBase" id="RU366065"/>
    </source>
</evidence>
<name>A0A8J9ZQM9_BRALA</name>
<keyword evidence="2 9" id="KW-0813">Transport</keyword>
<accession>A0A8J9ZQM9</accession>
<dbReference type="GO" id="GO:0005794">
    <property type="term" value="C:Golgi apparatus"/>
    <property type="evidence" value="ECO:0007669"/>
    <property type="project" value="UniProtKB-SubCell"/>
</dbReference>
<comment type="function">
    <text evidence="7">Core component of the TRAPP complexes which has a function of guanine nucleotide exchange factor activity for Rab1 GTPase. Plays a role in vesicular transport from endoplasmic reticulum to Golgi and autophagy. May play a role in dendrite postsynaptic membrane trafficking.</text>
</comment>
<dbReference type="GO" id="GO:0005783">
    <property type="term" value="C:endoplasmic reticulum"/>
    <property type="evidence" value="ECO:0007669"/>
    <property type="project" value="UniProtKB-SubCell"/>
</dbReference>
<organism evidence="10 11">
    <name type="scientific">Branchiostoma lanceolatum</name>
    <name type="common">Common lancelet</name>
    <name type="synonym">Amphioxus lanceolatum</name>
    <dbReference type="NCBI Taxonomy" id="7740"/>
    <lineage>
        <taxon>Eukaryota</taxon>
        <taxon>Metazoa</taxon>
        <taxon>Chordata</taxon>
        <taxon>Cephalochordata</taxon>
        <taxon>Leptocardii</taxon>
        <taxon>Amphioxiformes</taxon>
        <taxon>Branchiostomatidae</taxon>
        <taxon>Branchiostoma</taxon>
    </lineage>
</organism>
<dbReference type="InterPro" id="IPR011012">
    <property type="entry name" value="Longin-like_dom_sf"/>
</dbReference>
<dbReference type="GO" id="GO:0030008">
    <property type="term" value="C:TRAPP complex"/>
    <property type="evidence" value="ECO:0007669"/>
    <property type="project" value="UniProtKB-UniRule"/>
</dbReference>
<comment type="similarity">
    <text evidence="6">Belongs to the TRAPP small subunits family. TRAPPC4 subfamily.</text>
</comment>
<comment type="subunit">
    <text evidence="9">Part of the multisubunit transport protein particle (TRAPP) complex.</text>
</comment>
<sequence>MLSLPLCSRIRPSPPLRNNIHDNSEISAPSTQAHPSAMVIYSVFVVNKAGSLIYHNDHSPSRPEVEKTFGYPLELTLKLQDERLLVIFGQRDGIRVGHTLLAINGEDVSGTKLGTDNEKNVMDVLNDQSNYPISIKFGRPKLSSNERIMLASMFHSLFAIGSQLSPEPRSSGIEVLETDAFKLHCFQTQTGIKFIVLTDPRQGGVDAILHRLHELYADYALKNSFYALDMPIRCELFDTSLQTALEQAEKSGVYSGV</sequence>
<reference evidence="10" key="1">
    <citation type="submission" date="2022-01" db="EMBL/GenBank/DDBJ databases">
        <authorList>
            <person name="Braso-Vives M."/>
        </authorList>
    </citation>
    <scope>NUCLEOTIDE SEQUENCE</scope>
</reference>
<evidence type="ECO:0000256" key="7">
    <source>
        <dbReference type="ARBA" id="ARBA00046052"/>
    </source>
</evidence>
<evidence type="ECO:0000256" key="1">
    <source>
        <dbReference type="ARBA" id="ARBA00004555"/>
    </source>
</evidence>
<comment type="subunit">
    <text evidence="8">Component of the multisubunit TRAPP (transport protein particle) complex, which includes at least TRAPPC2, TRAPPC2L, TRAPPC3, TRAPPC3L, TRAPPC4, TRAPPC5, TRAPPC8, TRAPPC9, TRAPPC10, TRAPPC11 and TRAPPC12. Interacts with SDC2.</text>
</comment>
<dbReference type="SMART" id="SM01399">
    <property type="entry name" value="Sybindin"/>
    <property type="match status" value="1"/>
</dbReference>
<dbReference type="OrthoDB" id="246406at2759"/>
<gene>
    <name evidence="10" type="primary">TRAPPC4</name>
    <name evidence="10" type="ORF">BLAG_LOCUS17084</name>
</gene>
<evidence type="ECO:0000256" key="3">
    <source>
        <dbReference type="ARBA" id="ARBA00022824"/>
    </source>
</evidence>
<dbReference type="EMBL" id="OV696689">
    <property type="protein sequence ID" value="CAH1261752.1"/>
    <property type="molecule type" value="Genomic_DNA"/>
</dbReference>
<dbReference type="SUPFAM" id="SSF64356">
    <property type="entry name" value="SNARE-like"/>
    <property type="match status" value="1"/>
</dbReference>
<dbReference type="PANTHER" id="PTHR23249:SF15">
    <property type="entry name" value="TRAFFICKING PROTEIN PARTICLE COMPLEX SUBUNIT 4"/>
    <property type="match status" value="1"/>
</dbReference>
<keyword evidence="4 9" id="KW-0931">ER-Golgi transport</keyword>
<dbReference type="FunFam" id="3.30.450.70:FF:000009">
    <property type="entry name" value="Trafficking protein particle complex 4"/>
    <property type="match status" value="1"/>
</dbReference>
<evidence type="ECO:0000313" key="10">
    <source>
        <dbReference type="EMBL" id="CAH1261752.1"/>
    </source>
</evidence>
<dbReference type="Pfam" id="PF04099">
    <property type="entry name" value="Sybindin"/>
    <property type="match status" value="1"/>
</dbReference>
<evidence type="ECO:0000256" key="4">
    <source>
        <dbReference type="ARBA" id="ARBA00022892"/>
    </source>
</evidence>
<keyword evidence="11" id="KW-1185">Reference proteome</keyword>
<dbReference type="Proteomes" id="UP000838412">
    <property type="component" value="Chromosome 4"/>
</dbReference>
<dbReference type="Gene3D" id="3.30.450.70">
    <property type="match status" value="1"/>
</dbReference>
<dbReference type="PANTHER" id="PTHR23249">
    <property type="entry name" value="TRAFFICKING PROTEIN PARTICLE COMPLEX SUBUNIT"/>
    <property type="match status" value="1"/>
</dbReference>
<keyword evidence="5 9" id="KW-0333">Golgi apparatus</keyword>
<dbReference type="GO" id="GO:0006888">
    <property type="term" value="P:endoplasmic reticulum to Golgi vesicle-mediated transport"/>
    <property type="evidence" value="ECO:0007669"/>
    <property type="project" value="UniProtKB-UniRule"/>
</dbReference>
<evidence type="ECO:0000256" key="5">
    <source>
        <dbReference type="ARBA" id="ARBA00023034"/>
    </source>
</evidence>
<evidence type="ECO:0000256" key="6">
    <source>
        <dbReference type="ARBA" id="ARBA00038179"/>
    </source>
</evidence>
<dbReference type="AlphaFoldDB" id="A0A8J9ZQM9"/>
<evidence type="ECO:0000313" key="11">
    <source>
        <dbReference type="Proteomes" id="UP000838412"/>
    </source>
</evidence>
<protein>
    <recommendedName>
        <fullName evidence="9">Trafficking protein particle complex subunit</fullName>
    </recommendedName>
</protein>
<dbReference type="InterPro" id="IPR007233">
    <property type="entry name" value="TRAPPC"/>
</dbReference>
<dbReference type="CDD" id="cd14856">
    <property type="entry name" value="TRAPPC4_synbindin"/>
    <property type="match status" value="1"/>
</dbReference>
<keyword evidence="3 9" id="KW-0256">Endoplasmic reticulum</keyword>
<evidence type="ECO:0000256" key="2">
    <source>
        <dbReference type="ARBA" id="ARBA00022448"/>
    </source>
</evidence>